<dbReference type="PIRSF" id="PIRSF038071">
    <property type="entry name" value="GDNF_family_receptor_alpha"/>
    <property type="match status" value="1"/>
</dbReference>
<feature type="region of interest" description="Disordered" evidence="13">
    <location>
        <begin position="364"/>
        <end position="383"/>
    </location>
</feature>
<evidence type="ECO:0000259" key="14">
    <source>
        <dbReference type="SMART" id="SM00907"/>
    </source>
</evidence>
<evidence type="ECO:0000256" key="9">
    <source>
        <dbReference type="ARBA" id="ARBA00023288"/>
    </source>
</evidence>
<feature type="disulfide bond" evidence="11">
    <location>
        <begin position="219"/>
        <end position="227"/>
    </location>
</feature>
<keyword evidence="15" id="KW-1185">Reference proteome</keyword>
<dbReference type="Gene3D" id="1.10.220.110">
    <property type="entry name" value="GDNF binding domain"/>
    <property type="match status" value="1"/>
</dbReference>
<evidence type="ECO:0000256" key="7">
    <source>
        <dbReference type="ARBA" id="ARBA00023170"/>
    </source>
</evidence>
<dbReference type="GO" id="GO:0038023">
    <property type="term" value="F:signaling receptor activity"/>
    <property type="evidence" value="ECO:0007669"/>
    <property type="project" value="UniProtKB-UniRule"/>
</dbReference>
<sequence length="475" mass="52576">MILATFCMMLPVLDLVYFSQAHEAVSSRSGRLDCVKAHEQCLGKYSDCSAKYRTMRQCVAGKTSNFSMLAEPEAQDECRSAIEAMKQSPLYNCKCRRGMKKEKNCLRIFWSIYQSLQGNDLLEDSPYEPVNSRLSDIFRLAPILSGETAVTKENNCLNAAKACNLNDTCKKYRSAYINPCTSRVSNSELCNKRKCHKALRQFFDKVPPKHSYSMLFCPCPAGDHSACSERRRQTIVPACSYEDRDKPNCLALQATCKTNYICRSRLADFLTNCQPEARSVSGCSKENYADCLLAYSGLIGTVMTPNYLRSPGISVSPWCDCSSSGNRRAECEKFSEFFTNNRCLRNAVQAFGNGTDVGMWQPAPPTAAKPNTAPRARDRDRTSTSLHIPTLSNHLDTADSRLYIFCGSLQAQSLRSNVTADVLCVDPPQDGQSSFNAVPRSSFGAACSLNLSVLLCSLICALNLLSLPLLANQTL</sequence>
<dbReference type="SMART" id="SM00907">
    <property type="entry name" value="GDNF"/>
    <property type="match status" value="3"/>
</dbReference>
<feature type="disulfide bond" evidence="11">
    <location>
        <begin position="256"/>
        <end position="262"/>
    </location>
</feature>
<feature type="signal peptide" evidence="10">
    <location>
        <begin position="1"/>
        <end position="21"/>
    </location>
</feature>
<dbReference type="GeneID" id="115812773"/>
<dbReference type="InterPro" id="IPR017372">
    <property type="entry name" value="Glial_neurotroph_fac_rcpt_a1/2"/>
</dbReference>
<comment type="subcellular location">
    <subcellularLocation>
        <location evidence="1">Cell membrane</location>
        <topology evidence="1">Lipid-anchor</topology>
        <topology evidence="1">GPI-anchor</topology>
    </subcellularLocation>
</comment>
<dbReference type="PANTHER" id="PTHR10269">
    <property type="entry name" value="GDNF RECEPTOR ALPHA"/>
    <property type="match status" value="1"/>
</dbReference>
<dbReference type="FunFam" id="1.10.220.110:FF:000001">
    <property type="entry name" value="GDNF family receptor alpha"/>
    <property type="match status" value="1"/>
</dbReference>
<feature type="disulfide bond" evidence="11">
    <location>
        <begin position="156"/>
        <end position="217"/>
    </location>
</feature>
<evidence type="ECO:0000256" key="1">
    <source>
        <dbReference type="ARBA" id="ARBA00004609"/>
    </source>
</evidence>
<evidence type="ECO:0000256" key="3">
    <source>
        <dbReference type="ARBA" id="ARBA00022475"/>
    </source>
</evidence>
<dbReference type="InterPro" id="IPR003438">
    <property type="entry name" value="GDNF_rcpt"/>
</dbReference>
<dbReference type="AlphaFoldDB" id="A0A6J2VIN9"/>
<dbReference type="InParanoid" id="A0A6J2VIN9"/>
<feature type="disulfide bond" evidence="11">
    <location>
        <begin position="283"/>
        <end position="343"/>
    </location>
</feature>
<dbReference type="Pfam" id="PF02351">
    <property type="entry name" value="GDNF"/>
    <property type="match status" value="3"/>
</dbReference>
<feature type="disulfide bond" evidence="11">
    <location>
        <begin position="190"/>
        <end position="239"/>
    </location>
</feature>
<dbReference type="InterPro" id="IPR037193">
    <property type="entry name" value="GDNF_alpha"/>
</dbReference>
<feature type="disulfide bond" evidence="11">
    <location>
        <begin position="273"/>
        <end position="291"/>
    </location>
</feature>
<dbReference type="CTD" id="79377"/>
<dbReference type="InterPro" id="IPR016017">
    <property type="entry name" value="GDNF/GAS1"/>
</dbReference>
<feature type="glycosylation site" description="N-linked (GlcNAc...) asparagine" evidence="12">
    <location>
        <position position="353"/>
    </location>
</feature>
<dbReference type="GO" id="GO:0009897">
    <property type="term" value="C:external side of plasma membrane"/>
    <property type="evidence" value="ECO:0007669"/>
    <property type="project" value="TreeGrafter"/>
</dbReference>
<keyword evidence="6 10" id="KW-0472">Membrane</keyword>
<dbReference type="GO" id="GO:0043235">
    <property type="term" value="C:receptor complex"/>
    <property type="evidence" value="ECO:0007669"/>
    <property type="project" value="TreeGrafter"/>
</dbReference>
<keyword evidence="8 12" id="KW-0325">Glycoprotein</keyword>
<dbReference type="GO" id="GO:0007169">
    <property type="term" value="P:cell surface receptor protein tyrosine kinase signaling pathway"/>
    <property type="evidence" value="ECO:0007669"/>
    <property type="project" value="UniProtKB-ARBA"/>
</dbReference>
<keyword evidence="7 10" id="KW-0675">Receptor</keyword>
<evidence type="ECO:0000256" key="11">
    <source>
        <dbReference type="PIRSR" id="PIRSR038071-1"/>
    </source>
</evidence>
<evidence type="ECO:0000256" key="5">
    <source>
        <dbReference type="ARBA" id="ARBA00022729"/>
    </source>
</evidence>
<evidence type="ECO:0000313" key="15">
    <source>
        <dbReference type="Proteomes" id="UP000504632"/>
    </source>
</evidence>
<feature type="disulfide bond" evidence="11">
    <location>
        <begin position="163"/>
        <end position="169"/>
    </location>
</feature>
<dbReference type="Proteomes" id="UP000504632">
    <property type="component" value="Chromosome 5"/>
</dbReference>
<protein>
    <recommendedName>
        <fullName evidence="10">GDNF family receptor alpha</fullName>
    </recommendedName>
</protein>
<accession>A0A6J2VIN9</accession>
<evidence type="ECO:0000256" key="12">
    <source>
        <dbReference type="PIRSR" id="PIRSR038071-2"/>
    </source>
</evidence>
<name>A0A6J2VIN9_CHACN</name>
<evidence type="ECO:0000256" key="6">
    <source>
        <dbReference type="ARBA" id="ARBA00023136"/>
    </source>
</evidence>
<evidence type="ECO:0000256" key="2">
    <source>
        <dbReference type="ARBA" id="ARBA00005961"/>
    </source>
</evidence>
<keyword evidence="3 10" id="KW-1003">Cell membrane</keyword>
<dbReference type="GO" id="GO:0007399">
    <property type="term" value="P:nervous system development"/>
    <property type="evidence" value="ECO:0007669"/>
    <property type="project" value="TreeGrafter"/>
</dbReference>
<evidence type="ECO:0000256" key="10">
    <source>
        <dbReference type="PIRNR" id="PIRNR038071"/>
    </source>
</evidence>
<proteinExistence type="inferred from homology"/>
<keyword evidence="5 10" id="KW-0732">Signal</keyword>
<dbReference type="RefSeq" id="XP_030631131.1">
    <property type="nucleotide sequence ID" value="XM_030775271.1"/>
</dbReference>
<evidence type="ECO:0000256" key="8">
    <source>
        <dbReference type="ARBA" id="ARBA00023180"/>
    </source>
</evidence>
<dbReference type="OrthoDB" id="9435188at2759"/>
<evidence type="ECO:0000256" key="4">
    <source>
        <dbReference type="ARBA" id="ARBA00022622"/>
    </source>
</evidence>
<gene>
    <name evidence="16" type="primary">gfra1b</name>
</gene>
<evidence type="ECO:0000313" key="16">
    <source>
        <dbReference type="RefSeq" id="XP_030631131.1"/>
    </source>
</evidence>
<feature type="disulfide bond" evidence="11">
    <location>
        <begin position="321"/>
        <end position="331"/>
    </location>
</feature>
<comment type="similarity">
    <text evidence="2 10">Belongs to the GDNFR family.</text>
</comment>
<organism evidence="15 16">
    <name type="scientific">Chanos chanos</name>
    <name type="common">Milkfish</name>
    <name type="synonym">Mugil chanos</name>
    <dbReference type="NCBI Taxonomy" id="29144"/>
    <lineage>
        <taxon>Eukaryota</taxon>
        <taxon>Metazoa</taxon>
        <taxon>Chordata</taxon>
        <taxon>Craniata</taxon>
        <taxon>Vertebrata</taxon>
        <taxon>Euteleostomi</taxon>
        <taxon>Actinopterygii</taxon>
        <taxon>Neopterygii</taxon>
        <taxon>Teleostei</taxon>
        <taxon>Ostariophysi</taxon>
        <taxon>Gonorynchiformes</taxon>
        <taxon>Chanidae</taxon>
        <taxon>Chanos</taxon>
    </lineage>
</organism>
<feature type="domain" description="GDNF/GAS1" evidence="14">
    <location>
        <begin position="34"/>
        <end position="117"/>
    </location>
</feature>
<dbReference type="SUPFAM" id="SSF110035">
    <property type="entry name" value="GDNF receptor-like"/>
    <property type="match status" value="1"/>
</dbReference>
<keyword evidence="11" id="KW-1015">Disulfide bond</keyword>
<feature type="disulfide bond" evidence="11">
    <location>
        <begin position="249"/>
        <end position="319"/>
    </location>
</feature>
<reference evidence="16" key="1">
    <citation type="submission" date="2025-08" db="UniProtKB">
        <authorList>
            <consortium name="RefSeq"/>
        </authorList>
    </citation>
    <scope>IDENTIFICATION</scope>
</reference>
<dbReference type="PRINTS" id="PR01316">
    <property type="entry name" value="GDNFRECEPTOR"/>
</dbReference>
<feature type="disulfide bond" evidence="11">
    <location>
        <begin position="41"/>
        <end position="48"/>
    </location>
</feature>
<feature type="chain" id="PRO_5027204598" description="GDNF family receptor alpha" evidence="10">
    <location>
        <begin position="22"/>
        <end position="475"/>
    </location>
</feature>
<feature type="domain" description="GDNF/GAS1" evidence="14">
    <location>
        <begin position="249"/>
        <end position="343"/>
    </location>
</feature>
<feature type="domain" description="GDNF/GAS1" evidence="14">
    <location>
        <begin position="156"/>
        <end position="239"/>
    </location>
</feature>
<keyword evidence="9" id="KW-0449">Lipoprotein</keyword>
<keyword evidence="4" id="KW-0336">GPI-anchor</keyword>
<dbReference type="PANTHER" id="PTHR10269:SF3">
    <property type="entry name" value="GDNF FAMILY RECEPTOR ALPHA-1"/>
    <property type="match status" value="1"/>
</dbReference>
<feature type="disulfide bond" evidence="11">
    <location>
        <begin position="180"/>
        <end position="195"/>
    </location>
</feature>
<evidence type="ECO:0000256" key="13">
    <source>
        <dbReference type="SAM" id="MobiDB-lite"/>
    </source>
</evidence>